<dbReference type="Proteomes" id="UP001240236">
    <property type="component" value="Unassembled WGS sequence"/>
</dbReference>
<dbReference type="AlphaFoldDB" id="A0AAE3W851"/>
<dbReference type="InterPro" id="IPR018966">
    <property type="entry name" value="VTC_domain"/>
</dbReference>
<gene>
    <name evidence="2" type="ORF">J2S42_007900</name>
</gene>
<organism evidence="2 3">
    <name type="scientific">Catenuloplanes indicus</name>
    <dbReference type="NCBI Taxonomy" id="137267"/>
    <lineage>
        <taxon>Bacteria</taxon>
        <taxon>Bacillati</taxon>
        <taxon>Actinomycetota</taxon>
        <taxon>Actinomycetes</taxon>
        <taxon>Micromonosporales</taxon>
        <taxon>Micromonosporaceae</taxon>
        <taxon>Catenuloplanes</taxon>
    </lineage>
</organism>
<accession>A0AAE3W851</accession>
<name>A0AAE3W851_9ACTN</name>
<evidence type="ECO:0000313" key="3">
    <source>
        <dbReference type="Proteomes" id="UP001240236"/>
    </source>
</evidence>
<feature type="domain" description="VTC" evidence="1">
    <location>
        <begin position="18"/>
        <end position="221"/>
    </location>
</feature>
<dbReference type="EMBL" id="JAUSUZ010000001">
    <property type="protein sequence ID" value="MDQ0371231.1"/>
    <property type="molecule type" value="Genomic_DNA"/>
</dbReference>
<dbReference type="Pfam" id="PF09359">
    <property type="entry name" value="VTC"/>
    <property type="match status" value="1"/>
</dbReference>
<proteinExistence type="predicted"/>
<reference evidence="2 3" key="1">
    <citation type="submission" date="2023-07" db="EMBL/GenBank/DDBJ databases">
        <title>Sequencing the genomes of 1000 actinobacteria strains.</title>
        <authorList>
            <person name="Klenk H.-P."/>
        </authorList>
    </citation>
    <scope>NUCLEOTIDE SEQUENCE [LARGE SCALE GENOMIC DNA]</scope>
    <source>
        <strain evidence="2 3">DSM 44709</strain>
    </source>
</reference>
<evidence type="ECO:0000259" key="1">
    <source>
        <dbReference type="Pfam" id="PF09359"/>
    </source>
</evidence>
<comment type="caution">
    <text evidence="2">The sequence shown here is derived from an EMBL/GenBank/DDBJ whole genome shotgun (WGS) entry which is preliminary data.</text>
</comment>
<sequence length="257" mass="28649">MRPITLDELVARAALLHRVDRKYVLAGADLSAFLDRLGDDTRVLEIDGRRTFRYRSDYLDTPALTAYLGAAHRRRRRFKIRFRRYEESGARFIEVKTRGRRGGTVKERMPHDDAALTPDGLAYVVRTLGAAGIAAAGLSLTPALTSRYRRTTLFLPGCGARVTVDEDLCWELPDGTARRVPDRFVVETKSTGGASEADRVLWSLGRRPCPISKYATGLAALRPGLPANRWRPVLRRLAPVPTADHHHLTVPLKGSRA</sequence>
<keyword evidence="3" id="KW-1185">Reference proteome</keyword>
<dbReference type="RefSeq" id="WP_307247841.1">
    <property type="nucleotide sequence ID" value="NZ_JAUSUZ010000001.1"/>
</dbReference>
<evidence type="ECO:0000313" key="2">
    <source>
        <dbReference type="EMBL" id="MDQ0371231.1"/>
    </source>
</evidence>
<protein>
    <recommendedName>
        <fullName evidence="1">VTC domain-containing protein</fullName>
    </recommendedName>
</protein>